<evidence type="ECO:0000313" key="2">
    <source>
        <dbReference type="EMBL" id="PSL43753.1"/>
    </source>
</evidence>
<evidence type="ECO:0000256" key="1">
    <source>
        <dbReference type="SAM" id="Phobius"/>
    </source>
</evidence>
<keyword evidence="1" id="KW-0472">Membrane</keyword>
<feature type="transmembrane region" description="Helical" evidence="1">
    <location>
        <begin position="92"/>
        <end position="113"/>
    </location>
</feature>
<dbReference type="Proteomes" id="UP000240971">
    <property type="component" value="Unassembled WGS sequence"/>
</dbReference>
<keyword evidence="1" id="KW-0812">Transmembrane</keyword>
<dbReference type="PROSITE" id="PS51257">
    <property type="entry name" value="PROKAR_LIPOPROTEIN"/>
    <property type="match status" value="1"/>
</dbReference>
<feature type="transmembrane region" description="Helical" evidence="1">
    <location>
        <begin position="290"/>
        <end position="309"/>
    </location>
</feature>
<feature type="transmembrane region" description="Helical" evidence="1">
    <location>
        <begin position="211"/>
        <end position="230"/>
    </location>
</feature>
<evidence type="ECO:0008006" key="4">
    <source>
        <dbReference type="Google" id="ProtNLM"/>
    </source>
</evidence>
<gene>
    <name evidence="2" type="ORF">CLV51_10763</name>
</gene>
<name>A0A2P8HBZ4_CHINA</name>
<evidence type="ECO:0000313" key="3">
    <source>
        <dbReference type="Proteomes" id="UP000240971"/>
    </source>
</evidence>
<dbReference type="RefSeq" id="WP_106530733.1">
    <property type="nucleotide sequence ID" value="NZ_PYAW01000007.1"/>
</dbReference>
<feature type="transmembrane region" description="Helical" evidence="1">
    <location>
        <begin position="125"/>
        <end position="158"/>
    </location>
</feature>
<dbReference type="AlphaFoldDB" id="A0A2P8HBZ4"/>
<feature type="transmembrane region" description="Helical" evidence="1">
    <location>
        <begin position="321"/>
        <end position="344"/>
    </location>
</feature>
<keyword evidence="1" id="KW-1133">Transmembrane helix</keyword>
<keyword evidence="3" id="KW-1185">Reference proteome</keyword>
<feature type="transmembrane region" description="Helical" evidence="1">
    <location>
        <begin position="350"/>
        <end position="368"/>
    </location>
</feature>
<feature type="transmembrane region" description="Helical" evidence="1">
    <location>
        <begin position="380"/>
        <end position="399"/>
    </location>
</feature>
<sequence>MKLFIQKRYPVFIALLVLALLLFISCQQILLATNDYFCYPLDDTFIHMTIAKNFALNGTWGINPQEFSSASSSPLYTLILAGLFKLSINSMWMPFFVNAFFACLLLITSGKLLRQFNVSPVAQCIILLLIVILTPLTVMIVCGMEHTLHAWLAVLLLYKTIHFLRQDSPDLKTVVITALIAGLAILARFEALFLLAAIVILGIYNKKWLSTFALLVIALIPMVLFGYLSLQQGGYFLPNSVLLKASHIGGGLEQLKNSLQEIVLYKLIYGNNTMMNIFSDQYAPEGASSLSGTVLVRLLIVIPVLLLTLKTDAQKTFSGKLVKQLGCIFIITCFLHLALAAVGWLFRYEAYLVVMGIITGSLLLYPQLINGRAKLFAQSLLERLVLLFLVIFTLAPLPLRAMSAYNNLPKACRNIYEQQHQIGRFLQQSYHHTAIAVNDIGAVSYMSDNRILDMWGLGNNIVATSKLQGHYTSSFLQQFTQKQQIKIAIVYDSWFDSTLLHQWKKVATWKISDNVICGSDEVSFYAIDPAWTGSLADRLKNFSGQLPRDVRVTYFQ</sequence>
<comment type="caution">
    <text evidence="2">The sequence shown here is derived from an EMBL/GenBank/DDBJ whole genome shotgun (WGS) entry which is preliminary data.</text>
</comment>
<organism evidence="2 3">
    <name type="scientific">Chitinophaga niastensis</name>
    <dbReference type="NCBI Taxonomy" id="536980"/>
    <lineage>
        <taxon>Bacteria</taxon>
        <taxon>Pseudomonadati</taxon>
        <taxon>Bacteroidota</taxon>
        <taxon>Chitinophagia</taxon>
        <taxon>Chitinophagales</taxon>
        <taxon>Chitinophagaceae</taxon>
        <taxon>Chitinophaga</taxon>
    </lineage>
</organism>
<accession>A0A2P8HBZ4</accession>
<reference evidence="2 3" key="1">
    <citation type="submission" date="2018-03" db="EMBL/GenBank/DDBJ databases">
        <title>Genomic Encyclopedia of Archaeal and Bacterial Type Strains, Phase II (KMG-II): from individual species to whole genera.</title>
        <authorList>
            <person name="Goeker M."/>
        </authorList>
    </citation>
    <scope>NUCLEOTIDE SEQUENCE [LARGE SCALE GENOMIC DNA]</scope>
    <source>
        <strain evidence="2 3">DSM 24859</strain>
    </source>
</reference>
<dbReference type="OrthoDB" id="104925at2"/>
<proteinExistence type="predicted"/>
<dbReference type="EMBL" id="PYAW01000007">
    <property type="protein sequence ID" value="PSL43753.1"/>
    <property type="molecule type" value="Genomic_DNA"/>
</dbReference>
<protein>
    <recommendedName>
        <fullName evidence="4">Dolichyl-phosphate-mannose-protein mannosyltransferase</fullName>
    </recommendedName>
</protein>
<feature type="transmembrane region" description="Helical" evidence="1">
    <location>
        <begin position="178"/>
        <end position="204"/>
    </location>
</feature>